<dbReference type="AlphaFoldDB" id="A0A9P9BNQ6"/>
<reference evidence="1" key="1">
    <citation type="journal article" date="2021" name="Nat. Commun.">
        <title>Genetic determinants of endophytism in the Arabidopsis root mycobiome.</title>
        <authorList>
            <person name="Mesny F."/>
            <person name="Miyauchi S."/>
            <person name="Thiergart T."/>
            <person name="Pickel B."/>
            <person name="Atanasova L."/>
            <person name="Karlsson M."/>
            <person name="Huettel B."/>
            <person name="Barry K.W."/>
            <person name="Haridas S."/>
            <person name="Chen C."/>
            <person name="Bauer D."/>
            <person name="Andreopoulos W."/>
            <person name="Pangilinan J."/>
            <person name="LaButti K."/>
            <person name="Riley R."/>
            <person name="Lipzen A."/>
            <person name="Clum A."/>
            <person name="Drula E."/>
            <person name="Henrissat B."/>
            <person name="Kohler A."/>
            <person name="Grigoriev I.V."/>
            <person name="Martin F.M."/>
            <person name="Hacquard S."/>
        </authorList>
    </citation>
    <scope>NUCLEOTIDE SEQUENCE</scope>
    <source>
        <strain evidence="1">MPI-CAGE-CH-0230</strain>
    </source>
</reference>
<gene>
    <name evidence="1" type="ORF">B0I36DRAFT_146034</name>
</gene>
<keyword evidence="2" id="KW-1185">Reference proteome</keyword>
<evidence type="ECO:0000313" key="2">
    <source>
        <dbReference type="Proteomes" id="UP000756346"/>
    </source>
</evidence>
<dbReference type="GeneID" id="70177983"/>
<dbReference type="Proteomes" id="UP000756346">
    <property type="component" value="Unassembled WGS sequence"/>
</dbReference>
<organism evidence="1 2">
    <name type="scientific">Microdochium trichocladiopsis</name>
    <dbReference type="NCBI Taxonomy" id="1682393"/>
    <lineage>
        <taxon>Eukaryota</taxon>
        <taxon>Fungi</taxon>
        <taxon>Dikarya</taxon>
        <taxon>Ascomycota</taxon>
        <taxon>Pezizomycotina</taxon>
        <taxon>Sordariomycetes</taxon>
        <taxon>Xylariomycetidae</taxon>
        <taxon>Xylariales</taxon>
        <taxon>Microdochiaceae</taxon>
        <taxon>Microdochium</taxon>
    </lineage>
</organism>
<accession>A0A9P9BNQ6</accession>
<evidence type="ECO:0000313" key="1">
    <source>
        <dbReference type="EMBL" id="KAH7027986.1"/>
    </source>
</evidence>
<protein>
    <submittedName>
        <fullName evidence="1">Uncharacterized protein</fullName>
    </submittedName>
</protein>
<dbReference type="EMBL" id="JAGTJQ010000007">
    <property type="protein sequence ID" value="KAH7027986.1"/>
    <property type="molecule type" value="Genomic_DNA"/>
</dbReference>
<sequence length="66" mass="7036">MSTRLIRVATTITAFSASPSPLRNIADTVYDTVLLIPCRLVVRRRGGAVTNALKALSNGLRLPTVG</sequence>
<dbReference type="RefSeq" id="XP_046010785.1">
    <property type="nucleotide sequence ID" value="XM_046148437.1"/>
</dbReference>
<name>A0A9P9BNQ6_9PEZI</name>
<comment type="caution">
    <text evidence="1">The sequence shown here is derived from an EMBL/GenBank/DDBJ whole genome shotgun (WGS) entry which is preliminary data.</text>
</comment>
<proteinExistence type="predicted"/>